<dbReference type="InterPro" id="IPR016162">
    <property type="entry name" value="Ald_DH_N"/>
</dbReference>
<reference evidence="7" key="2">
    <citation type="journal article" date="2016" name="Int. J. Syst. Evol. Microbiol.">
        <title>Complete genome sequence and cell structure of Limnochorda pilosa, a Gram-negative spore-former within the phylum Firmicutes.</title>
        <authorList>
            <person name="Watanabe M."/>
            <person name="Kojima H."/>
            <person name="Fukui M."/>
        </authorList>
    </citation>
    <scope>NUCLEOTIDE SEQUENCE [LARGE SCALE GENOMIC DNA]</scope>
    <source>
        <strain evidence="7">HC45</strain>
    </source>
</reference>
<dbReference type="Gene3D" id="3.40.309.10">
    <property type="entry name" value="Aldehyde Dehydrogenase, Chain A, domain 2"/>
    <property type="match status" value="1"/>
</dbReference>
<evidence type="ECO:0000313" key="7">
    <source>
        <dbReference type="Proteomes" id="UP000065807"/>
    </source>
</evidence>
<proteinExistence type="inferred from homology"/>
<dbReference type="PROSITE" id="PS00070">
    <property type="entry name" value="ALDEHYDE_DEHYDR_CYS"/>
    <property type="match status" value="1"/>
</dbReference>
<dbReference type="InterPro" id="IPR029510">
    <property type="entry name" value="Ald_DH_CS_GLU"/>
</dbReference>
<dbReference type="SUPFAM" id="SSF53720">
    <property type="entry name" value="ALDH-like"/>
    <property type="match status" value="1"/>
</dbReference>
<dbReference type="InterPro" id="IPR015590">
    <property type="entry name" value="Aldehyde_DH_dom"/>
</dbReference>
<evidence type="ECO:0000256" key="4">
    <source>
        <dbReference type="RuleBase" id="RU003345"/>
    </source>
</evidence>
<name>A0A0K2SHQ9_LIMPI</name>
<gene>
    <name evidence="6" type="ORF">LIP_0768</name>
</gene>
<keyword evidence="7" id="KW-1185">Reference proteome</keyword>
<protein>
    <submittedName>
        <fullName evidence="6">Aldehyde dehydrogenase</fullName>
    </submittedName>
</protein>
<evidence type="ECO:0000256" key="1">
    <source>
        <dbReference type="ARBA" id="ARBA00009986"/>
    </source>
</evidence>
<sequence length="479" mass="51746">MLVGGVWTEGSTGERIESVNPSDRSHLAWIARGVEADIDRAVAAAREAFRAQGAPGWKQVEPAERGRLLYEAARRIRQEAEDLARLESLDNGKPLSQARTDAQVAARYFEYYAGVADKLMGETIPIDRRFLDYTLREPLGVTAHIIPWNYPLQIAARSIAPALAAGNAVVVKPAEEASLSTLELGRILTEAGAPPGVVNIVPGYGEDAGAHLAAHPDVNLVAFTGSVATGTLVMKAAAENVTPVLLELGGKSPNIVFADADLEKAIPTIMRSIYQNAGQTCSAGSRLLAERSIHDRVVEEISRRSRRLRLGPGIEDPDLGPIISESQWKRVLDYVEIARQEGVEVATGGRAPEDERLRGGFFVEPTVLTGVRPEMRVAREEIFGPVLAIIPFDDADEAAELANDTPYGLVAGIWTRDIQVAHRLASRIEAGQVFINTYGAGGGVEMPFGGYKKSGFGREKGLETLRHYTQVKNVCVGLE</sequence>
<dbReference type="STRING" id="1555112.LIP_0768"/>
<dbReference type="Pfam" id="PF00171">
    <property type="entry name" value="Aldedh"/>
    <property type="match status" value="1"/>
</dbReference>
<organism evidence="6 7">
    <name type="scientific">Limnochorda pilosa</name>
    <dbReference type="NCBI Taxonomy" id="1555112"/>
    <lineage>
        <taxon>Bacteria</taxon>
        <taxon>Bacillati</taxon>
        <taxon>Bacillota</taxon>
        <taxon>Limnochordia</taxon>
        <taxon>Limnochordales</taxon>
        <taxon>Limnochordaceae</taxon>
        <taxon>Limnochorda</taxon>
    </lineage>
</organism>
<dbReference type="RefSeq" id="WP_068141461.1">
    <property type="nucleotide sequence ID" value="NZ_AP014924.1"/>
</dbReference>
<dbReference type="KEGG" id="lpil:LIP_0768"/>
<dbReference type="Gene3D" id="3.40.605.10">
    <property type="entry name" value="Aldehyde Dehydrogenase, Chain A, domain 1"/>
    <property type="match status" value="1"/>
</dbReference>
<evidence type="ECO:0000259" key="5">
    <source>
        <dbReference type="Pfam" id="PF00171"/>
    </source>
</evidence>
<dbReference type="AlphaFoldDB" id="A0A0K2SHQ9"/>
<dbReference type="Proteomes" id="UP000065807">
    <property type="component" value="Chromosome"/>
</dbReference>
<dbReference type="OrthoDB" id="9762913at2"/>
<dbReference type="InterPro" id="IPR016160">
    <property type="entry name" value="Ald_DH_CS_CYS"/>
</dbReference>
<accession>A0A0K2SHQ9</accession>
<dbReference type="InterPro" id="IPR016163">
    <property type="entry name" value="Ald_DH_C"/>
</dbReference>
<evidence type="ECO:0000256" key="2">
    <source>
        <dbReference type="ARBA" id="ARBA00023002"/>
    </source>
</evidence>
<dbReference type="FunFam" id="3.40.605.10:FF:000026">
    <property type="entry name" value="Aldehyde dehydrogenase, putative"/>
    <property type="match status" value="1"/>
</dbReference>
<evidence type="ECO:0000313" key="6">
    <source>
        <dbReference type="EMBL" id="BAS26625.1"/>
    </source>
</evidence>
<evidence type="ECO:0000256" key="3">
    <source>
        <dbReference type="PROSITE-ProRule" id="PRU10007"/>
    </source>
</evidence>
<keyword evidence="2 4" id="KW-0560">Oxidoreductase</keyword>
<dbReference type="InterPro" id="IPR016161">
    <property type="entry name" value="Ald_DH/histidinol_DH"/>
</dbReference>
<dbReference type="CDD" id="cd07109">
    <property type="entry name" value="ALDH_AAS00426"/>
    <property type="match status" value="1"/>
</dbReference>
<dbReference type="FunFam" id="3.40.605.10:FF:000007">
    <property type="entry name" value="NAD/NADP-dependent betaine aldehyde dehydrogenase"/>
    <property type="match status" value="1"/>
</dbReference>
<dbReference type="GO" id="GO:0016620">
    <property type="term" value="F:oxidoreductase activity, acting on the aldehyde or oxo group of donors, NAD or NADP as acceptor"/>
    <property type="evidence" value="ECO:0007669"/>
    <property type="project" value="InterPro"/>
</dbReference>
<dbReference type="PANTHER" id="PTHR11699">
    <property type="entry name" value="ALDEHYDE DEHYDROGENASE-RELATED"/>
    <property type="match status" value="1"/>
</dbReference>
<feature type="domain" description="Aldehyde dehydrogenase" evidence="5">
    <location>
        <begin position="7"/>
        <end position="474"/>
    </location>
</feature>
<dbReference type="FunFam" id="3.40.309.10:FF:000012">
    <property type="entry name" value="Betaine aldehyde dehydrogenase"/>
    <property type="match status" value="1"/>
</dbReference>
<dbReference type="EMBL" id="AP014924">
    <property type="protein sequence ID" value="BAS26625.1"/>
    <property type="molecule type" value="Genomic_DNA"/>
</dbReference>
<reference evidence="7" key="1">
    <citation type="submission" date="2015-07" db="EMBL/GenBank/DDBJ databases">
        <title>Complete genome sequence and phylogenetic analysis of Limnochorda pilosa.</title>
        <authorList>
            <person name="Watanabe M."/>
            <person name="Kojima H."/>
            <person name="Fukui M."/>
        </authorList>
    </citation>
    <scope>NUCLEOTIDE SEQUENCE [LARGE SCALE GENOMIC DNA]</scope>
    <source>
        <strain evidence="7">HC45</strain>
    </source>
</reference>
<feature type="active site" evidence="3">
    <location>
        <position position="247"/>
    </location>
</feature>
<dbReference type="PATRIC" id="fig|1555112.3.peg.800"/>
<dbReference type="PROSITE" id="PS00687">
    <property type="entry name" value="ALDEHYDE_DEHYDR_GLU"/>
    <property type="match status" value="1"/>
</dbReference>
<comment type="similarity">
    <text evidence="1 4">Belongs to the aldehyde dehydrogenase family.</text>
</comment>